<dbReference type="EMBL" id="OZ021743">
    <property type="protein sequence ID" value="CAK9329415.1"/>
    <property type="molecule type" value="Genomic_DNA"/>
</dbReference>
<organism evidence="2 3">
    <name type="scientific">Citrullus colocynthis</name>
    <name type="common">colocynth</name>
    <dbReference type="NCBI Taxonomy" id="252529"/>
    <lineage>
        <taxon>Eukaryota</taxon>
        <taxon>Viridiplantae</taxon>
        <taxon>Streptophyta</taxon>
        <taxon>Embryophyta</taxon>
        <taxon>Tracheophyta</taxon>
        <taxon>Spermatophyta</taxon>
        <taxon>Magnoliopsida</taxon>
        <taxon>eudicotyledons</taxon>
        <taxon>Gunneridae</taxon>
        <taxon>Pentapetalae</taxon>
        <taxon>rosids</taxon>
        <taxon>fabids</taxon>
        <taxon>Cucurbitales</taxon>
        <taxon>Cucurbitaceae</taxon>
        <taxon>Benincaseae</taxon>
        <taxon>Citrullus</taxon>
    </lineage>
</organism>
<dbReference type="Proteomes" id="UP001642487">
    <property type="component" value="Chromosome 9"/>
</dbReference>
<name>A0ABP0Z9F7_9ROSI</name>
<evidence type="ECO:0000313" key="2">
    <source>
        <dbReference type="EMBL" id="CAK9329415.1"/>
    </source>
</evidence>
<reference evidence="2 3" key="1">
    <citation type="submission" date="2024-03" db="EMBL/GenBank/DDBJ databases">
        <authorList>
            <person name="Gkanogiannis A."/>
            <person name="Becerra Lopez-Lavalle L."/>
        </authorList>
    </citation>
    <scope>NUCLEOTIDE SEQUENCE [LARGE SCALE GENOMIC DNA]</scope>
</reference>
<evidence type="ECO:0000256" key="1">
    <source>
        <dbReference type="SAM" id="MobiDB-lite"/>
    </source>
</evidence>
<accession>A0ABP0Z9F7</accession>
<evidence type="ECO:0000313" key="3">
    <source>
        <dbReference type="Proteomes" id="UP001642487"/>
    </source>
</evidence>
<proteinExistence type="predicted"/>
<sequence>MCLTGKGQVADSKADDGKAEVPDCSYKLRNHKRRYLARVKSLTVKMMMAKLKCLTAPKSYTATKEVADDKVDDVEEPLLQVTQLQREVFRRSQVADDEDDDCKAEVPNHSYRLHNHKRMYLAGVRSLTAKLMMAKLKCPTAPIGYTATKEGI</sequence>
<protein>
    <submittedName>
        <fullName evidence="2">Uncharacterized protein</fullName>
    </submittedName>
</protein>
<gene>
    <name evidence="2" type="ORF">CITCOLO1_LOCUS21864</name>
</gene>
<keyword evidence="3" id="KW-1185">Reference proteome</keyword>
<feature type="region of interest" description="Disordered" evidence="1">
    <location>
        <begin position="1"/>
        <end position="20"/>
    </location>
</feature>